<feature type="transmembrane region" description="Helical" evidence="2">
    <location>
        <begin position="121"/>
        <end position="141"/>
    </location>
</feature>
<protein>
    <submittedName>
        <fullName evidence="3">Uncharacterized protein</fullName>
    </submittedName>
</protein>
<evidence type="ECO:0000256" key="1">
    <source>
        <dbReference type="SAM" id="MobiDB-lite"/>
    </source>
</evidence>
<evidence type="ECO:0000313" key="4">
    <source>
        <dbReference type="Proteomes" id="UP000734854"/>
    </source>
</evidence>
<feature type="transmembrane region" description="Helical" evidence="2">
    <location>
        <begin position="212"/>
        <end position="231"/>
    </location>
</feature>
<accession>A0A8J5IIJ1</accession>
<dbReference type="AlphaFoldDB" id="A0A8J5IIJ1"/>
<feature type="transmembrane region" description="Helical" evidence="2">
    <location>
        <begin position="153"/>
        <end position="171"/>
    </location>
</feature>
<dbReference type="Proteomes" id="UP000734854">
    <property type="component" value="Unassembled WGS sequence"/>
</dbReference>
<proteinExistence type="predicted"/>
<feature type="transmembrane region" description="Helical" evidence="2">
    <location>
        <begin position="35"/>
        <end position="53"/>
    </location>
</feature>
<dbReference type="PANTHER" id="PTHR46610">
    <property type="entry name" value="OS05G0181300 PROTEIN"/>
    <property type="match status" value="1"/>
</dbReference>
<feature type="transmembrane region" description="Helical" evidence="2">
    <location>
        <begin position="183"/>
        <end position="200"/>
    </location>
</feature>
<evidence type="ECO:0000256" key="2">
    <source>
        <dbReference type="SAM" id="Phobius"/>
    </source>
</evidence>
<feature type="transmembrane region" description="Helical" evidence="2">
    <location>
        <begin position="95"/>
        <end position="115"/>
    </location>
</feature>
<dbReference type="EMBL" id="JACMSC010000001">
    <property type="protein sequence ID" value="KAG6535849.1"/>
    <property type="molecule type" value="Genomic_DNA"/>
</dbReference>
<dbReference type="InterPro" id="IPR045501">
    <property type="entry name" value="DUF6490"/>
</dbReference>
<keyword evidence="2" id="KW-1133">Transmembrane helix</keyword>
<reference evidence="3 4" key="1">
    <citation type="submission" date="2020-08" db="EMBL/GenBank/DDBJ databases">
        <title>Plant Genome Project.</title>
        <authorList>
            <person name="Zhang R.-G."/>
        </authorList>
    </citation>
    <scope>NUCLEOTIDE SEQUENCE [LARGE SCALE GENOMIC DNA]</scope>
    <source>
        <tissue evidence="3">Rhizome</tissue>
    </source>
</reference>
<dbReference type="PANTHER" id="PTHR46610:SF3">
    <property type="entry name" value="OS01G0238200 PROTEIN"/>
    <property type="match status" value="1"/>
</dbReference>
<gene>
    <name evidence="3" type="ORF">ZIOFF_000878</name>
</gene>
<feature type="transmembrane region" description="Helical" evidence="2">
    <location>
        <begin position="65"/>
        <end position="83"/>
    </location>
</feature>
<evidence type="ECO:0000313" key="3">
    <source>
        <dbReference type="EMBL" id="KAG6535849.1"/>
    </source>
</evidence>
<name>A0A8J5IIJ1_ZINOF</name>
<organism evidence="3 4">
    <name type="scientific">Zingiber officinale</name>
    <name type="common">Ginger</name>
    <name type="synonym">Amomum zingiber</name>
    <dbReference type="NCBI Taxonomy" id="94328"/>
    <lineage>
        <taxon>Eukaryota</taxon>
        <taxon>Viridiplantae</taxon>
        <taxon>Streptophyta</taxon>
        <taxon>Embryophyta</taxon>
        <taxon>Tracheophyta</taxon>
        <taxon>Spermatophyta</taxon>
        <taxon>Magnoliopsida</taxon>
        <taxon>Liliopsida</taxon>
        <taxon>Zingiberales</taxon>
        <taxon>Zingiberaceae</taxon>
        <taxon>Zingiber</taxon>
    </lineage>
</organism>
<feature type="transmembrane region" description="Helical" evidence="2">
    <location>
        <begin position="243"/>
        <end position="261"/>
    </location>
</feature>
<dbReference type="Pfam" id="PF20100">
    <property type="entry name" value="DUF6490"/>
    <property type="match status" value="2"/>
</dbReference>
<keyword evidence="4" id="KW-1185">Reference proteome</keyword>
<keyword evidence="2" id="KW-0812">Transmembrane</keyword>
<comment type="caution">
    <text evidence="3">The sequence shown here is derived from an EMBL/GenBank/DDBJ whole genome shotgun (WGS) entry which is preliminary data.</text>
</comment>
<keyword evidence="2" id="KW-0472">Membrane</keyword>
<feature type="region of interest" description="Disordered" evidence="1">
    <location>
        <begin position="1"/>
        <end position="30"/>
    </location>
</feature>
<feature type="compositionally biased region" description="Low complexity" evidence="1">
    <location>
        <begin position="11"/>
        <end position="20"/>
    </location>
</feature>
<sequence length="266" mass="30400">MATPQPEAAHSHQPSSPAASRLPEEPKDGKDDQPFFSWLSLSAFAFLTFNIAIAELRSIDNPRAVAFTVASYVDFLCLFWCLRRFEASNERDKRLLKVAVWLLTSLLTGMFSYKAAAVEPWPVAAILWGYHSLMTWRDYFLRESKDGKDDQSFFSWFSLDVFAFLTFNIAIAERRSIDNPGVVAFIVASYLDFLCLFWCMRRFEGANERVKGLLKVVVWLLASMLTEIFSYKAAAMEPWPVAAILWGMNCVTTMGGFYDVFMHRNN</sequence>